<dbReference type="EC" id="2.7.13.3" evidence="2"/>
<dbReference type="PROSITE" id="PS50112">
    <property type="entry name" value="PAS"/>
    <property type="match status" value="2"/>
</dbReference>
<dbReference type="CDD" id="cd00130">
    <property type="entry name" value="PAS"/>
    <property type="match status" value="2"/>
</dbReference>
<dbReference type="InterPro" id="IPR001610">
    <property type="entry name" value="PAC"/>
</dbReference>
<accession>A0A366LBN5</accession>
<dbReference type="SMART" id="SM00388">
    <property type="entry name" value="HisKA"/>
    <property type="match status" value="1"/>
</dbReference>
<dbReference type="PROSITE" id="PS50109">
    <property type="entry name" value="HIS_KIN"/>
    <property type="match status" value="1"/>
</dbReference>
<dbReference type="Gene3D" id="3.30.450.20">
    <property type="entry name" value="PAS domain"/>
    <property type="match status" value="2"/>
</dbReference>
<sequence>MNGTQDILEKIKAFEQRETELRLDNAELRKLIAALKLAEEKSAALNSIVECSDDAIISKDLNGVITSWNSSAQRMFGYVANEMIGESILKLIPADRIEEEPKILAQLRQGIRVDHFETQRRRKDGSILDVSLTISPIYNPEGEIIGLSKIARDLTLHRKAEVDGRRLMAIIESSDDAIISKDLNSIITSWNASAQRIFGYSAEEMIGQSILKIIPPDRHGEEPRILAQLSEGIRVDHFETRRLRKDGRLIDVSLTISPIKNWKGEVVGLSKIARDITDKKLVDQKKDEFVGFISHELKTPLTSLKSYLQIAEKKITDTNFLKLALERATLQAKKMENMIGSFLHLSRIEGGHIRIEKSSFNIAELIDETITDAQIASPVHQISHRSAGEINVLADREKISMVLTNLISNAQKYSPKGGQITISCTQTDKQVQISVSDEGMGISPSDQKRLFQKFARVESEQTKHISGFGIGLYLVSTILERHGSSISLESEEGKGSRFSFILYTF</sequence>
<evidence type="ECO:0000259" key="9">
    <source>
        <dbReference type="PROSITE" id="PS50109"/>
    </source>
</evidence>
<dbReference type="NCBIfam" id="TIGR00229">
    <property type="entry name" value="sensory_box"/>
    <property type="match status" value="2"/>
</dbReference>
<dbReference type="Pfam" id="PF00989">
    <property type="entry name" value="PAS"/>
    <property type="match status" value="2"/>
</dbReference>
<dbReference type="InterPro" id="IPR035965">
    <property type="entry name" value="PAS-like_dom_sf"/>
</dbReference>
<reference evidence="12 13" key="1">
    <citation type="submission" date="2018-07" db="EMBL/GenBank/DDBJ databases">
        <title>A draft genome of a endophytic bacteria, a new species of Pedobacter.</title>
        <authorList>
            <person name="Zhang Z.D."/>
            <person name="Chen Z.J."/>
        </authorList>
    </citation>
    <scope>NUCLEOTIDE SEQUENCE [LARGE SCALE GENOMIC DNA]</scope>
    <source>
        <strain evidence="12 13">RS10</strain>
    </source>
</reference>
<evidence type="ECO:0000259" key="11">
    <source>
        <dbReference type="PROSITE" id="PS50113"/>
    </source>
</evidence>
<feature type="domain" description="PAS" evidence="10">
    <location>
        <begin position="163"/>
        <end position="217"/>
    </location>
</feature>
<dbReference type="SMART" id="SM00086">
    <property type="entry name" value="PAC"/>
    <property type="match status" value="2"/>
</dbReference>
<dbReference type="InterPro" id="IPR000014">
    <property type="entry name" value="PAS"/>
</dbReference>
<evidence type="ECO:0000256" key="6">
    <source>
        <dbReference type="ARBA" id="ARBA00023012"/>
    </source>
</evidence>
<dbReference type="SUPFAM" id="SSF47384">
    <property type="entry name" value="Homodimeric domain of signal transducing histidine kinase"/>
    <property type="match status" value="1"/>
</dbReference>
<feature type="domain" description="PAC" evidence="11">
    <location>
        <begin position="236"/>
        <end position="288"/>
    </location>
</feature>
<dbReference type="InterPro" id="IPR013767">
    <property type="entry name" value="PAS_fold"/>
</dbReference>
<keyword evidence="7" id="KW-0472">Membrane</keyword>
<dbReference type="SUPFAM" id="SSF55785">
    <property type="entry name" value="PYP-like sensor domain (PAS domain)"/>
    <property type="match status" value="2"/>
</dbReference>
<gene>
    <name evidence="12" type="ORF">DRW42_02200</name>
</gene>
<dbReference type="InterPro" id="IPR036097">
    <property type="entry name" value="HisK_dim/P_sf"/>
</dbReference>
<evidence type="ECO:0000313" key="12">
    <source>
        <dbReference type="EMBL" id="RBQ11297.1"/>
    </source>
</evidence>
<keyword evidence="6" id="KW-0902">Two-component regulatory system</keyword>
<dbReference type="InterPro" id="IPR005467">
    <property type="entry name" value="His_kinase_dom"/>
</dbReference>
<evidence type="ECO:0000256" key="2">
    <source>
        <dbReference type="ARBA" id="ARBA00012438"/>
    </source>
</evidence>
<feature type="domain" description="Histidine kinase" evidence="9">
    <location>
        <begin position="292"/>
        <end position="505"/>
    </location>
</feature>
<organism evidence="12 13">
    <name type="scientific">Pedobacter miscanthi</name>
    <dbReference type="NCBI Taxonomy" id="2259170"/>
    <lineage>
        <taxon>Bacteria</taxon>
        <taxon>Pseudomonadati</taxon>
        <taxon>Bacteroidota</taxon>
        <taxon>Sphingobacteriia</taxon>
        <taxon>Sphingobacteriales</taxon>
        <taxon>Sphingobacteriaceae</taxon>
        <taxon>Pedobacter</taxon>
    </lineage>
</organism>
<evidence type="ECO:0000256" key="1">
    <source>
        <dbReference type="ARBA" id="ARBA00000085"/>
    </source>
</evidence>
<evidence type="ECO:0000256" key="5">
    <source>
        <dbReference type="ARBA" id="ARBA00022777"/>
    </source>
</evidence>
<dbReference type="Gene3D" id="3.30.565.10">
    <property type="entry name" value="Histidine kinase-like ATPase, C-terminal domain"/>
    <property type="match status" value="1"/>
</dbReference>
<evidence type="ECO:0000256" key="4">
    <source>
        <dbReference type="ARBA" id="ARBA00022679"/>
    </source>
</evidence>
<dbReference type="GO" id="GO:0005886">
    <property type="term" value="C:plasma membrane"/>
    <property type="evidence" value="ECO:0007669"/>
    <property type="project" value="TreeGrafter"/>
</dbReference>
<dbReference type="InterPro" id="IPR003661">
    <property type="entry name" value="HisK_dim/P_dom"/>
</dbReference>
<dbReference type="Pfam" id="PF02518">
    <property type="entry name" value="HATPase_c"/>
    <property type="match status" value="1"/>
</dbReference>
<dbReference type="OrthoDB" id="9813151at2"/>
<name>A0A366LBN5_9SPHI</name>
<protein>
    <recommendedName>
        <fullName evidence="2">histidine kinase</fullName>
        <ecNumber evidence="2">2.7.13.3</ecNumber>
    </recommendedName>
</protein>
<dbReference type="InterPro" id="IPR003594">
    <property type="entry name" value="HATPase_dom"/>
</dbReference>
<evidence type="ECO:0000256" key="8">
    <source>
        <dbReference type="SAM" id="Coils"/>
    </source>
</evidence>
<dbReference type="GO" id="GO:0004721">
    <property type="term" value="F:phosphoprotein phosphatase activity"/>
    <property type="evidence" value="ECO:0007669"/>
    <property type="project" value="TreeGrafter"/>
</dbReference>
<dbReference type="PANTHER" id="PTHR45453:SF1">
    <property type="entry name" value="PHOSPHATE REGULON SENSOR PROTEIN PHOR"/>
    <property type="match status" value="1"/>
</dbReference>
<dbReference type="SMART" id="SM00091">
    <property type="entry name" value="PAS"/>
    <property type="match status" value="2"/>
</dbReference>
<dbReference type="GO" id="GO:0016036">
    <property type="term" value="P:cellular response to phosphate starvation"/>
    <property type="evidence" value="ECO:0007669"/>
    <property type="project" value="TreeGrafter"/>
</dbReference>
<evidence type="ECO:0000256" key="3">
    <source>
        <dbReference type="ARBA" id="ARBA00022553"/>
    </source>
</evidence>
<dbReference type="PRINTS" id="PR00344">
    <property type="entry name" value="BCTRLSENSOR"/>
</dbReference>
<comment type="caution">
    <text evidence="12">The sequence shown here is derived from an EMBL/GenBank/DDBJ whole genome shotgun (WGS) entry which is preliminary data.</text>
</comment>
<evidence type="ECO:0000256" key="7">
    <source>
        <dbReference type="ARBA" id="ARBA00023136"/>
    </source>
</evidence>
<dbReference type="SMART" id="SM00387">
    <property type="entry name" value="HATPase_c"/>
    <property type="match status" value="1"/>
</dbReference>
<feature type="domain" description="PAC" evidence="11">
    <location>
        <begin position="114"/>
        <end position="166"/>
    </location>
</feature>
<dbReference type="RefSeq" id="WP_113947211.1">
    <property type="nucleotide sequence ID" value="NZ_QNQU01000002.1"/>
</dbReference>
<keyword evidence="4" id="KW-0808">Transferase</keyword>
<keyword evidence="5" id="KW-0418">Kinase</keyword>
<feature type="domain" description="PAS" evidence="10">
    <location>
        <begin position="41"/>
        <end position="114"/>
    </location>
</feature>
<comment type="catalytic activity">
    <reaction evidence="1">
        <text>ATP + protein L-histidine = ADP + protein N-phospho-L-histidine.</text>
        <dbReference type="EC" id="2.7.13.3"/>
    </reaction>
</comment>
<dbReference type="Proteomes" id="UP000252081">
    <property type="component" value="Unassembled WGS sequence"/>
</dbReference>
<dbReference type="Pfam" id="PF00512">
    <property type="entry name" value="HisKA"/>
    <property type="match status" value="1"/>
</dbReference>
<dbReference type="InterPro" id="IPR036890">
    <property type="entry name" value="HATPase_C_sf"/>
</dbReference>
<evidence type="ECO:0000259" key="10">
    <source>
        <dbReference type="PROSITE" id="PS50112"/>
    </source>
</evidence>
<keyword evidence="13" id="KW-1185">Reference proteome</keyword>
<dbReference type="SUPFAM" id="SSF55874">
    <property type="entry name" value="ATPase domain of HSP90 chaperone/DNA topoisomerase II/histidine kinase"/>
    <property type="match status" value="1"/>
</dbReference>
<dbReference type="InterPro" id="IPR004358">
    <property type="entry name" value="Sig_transdc_His_kin-like_C"/>
</dbReference>
<dbReference type="GO" id="GO:0006355">
    <property type="term" value="P:regulation of DNA-templated transcription"/>
    <property type="evidence" value="ECO:0007669"/>
    <property type="project" value="InterPro"/>
</dbReference>
<dbReference type="EMBL" id="QNQU01000002">
    <property type="protein sequence ID" value="RBQ11297.1"/>
    <property type="molecule type" value="Genomic_DNA"/>
</dbReference>
<dbReference type="InterPro" id="IPR050351">
    <property type="entry name" value="BphY/WalK/GraS-like"/>
</dbReference>
<dbReference type="InterPro" id="IPR000700">
    <property type="entry name" value="PAS-assoc_C"/>
</dbReference>
<dbReference type="GO" id="GO:0000155">
    <property type="term" value="F:phosphorelay sensor kinase activity"/>
    <property type="evidence" value="ECO:0007669"/>
    <property type="project" value="InterPro"/>
</dbReference>
<dbReference type="AlphaFoldDB" id="A0A366LBN5"/>
<feature type="coiled-coil region" evidence="8">
    <location>
        <begin position="11"/>
        <end position="41"/>
    </location>
</feature>
<dbReference type="CDD" id="cd00082">
    <property type="entry name" value="HisKA"/>
    <property type="match status" value="1"/>
</dbReference>
<proteinExistence type="predicted"/>
<dbReference type="PANTHER" id="PTHR45453">
    <property type="entry name" value="PHOSPHATE REGULON SENSOR PROTEIN PHOR"/>
    <property type="match status" value="1"/>
</dbReference>
<dbReference type="PROSITE" id="PS50113">
    <property type="entry name" value="PAC"/>
    <property type="match status" value="2"/>
</dbReference>
<dbReference type="Gene3D" id="1.10.287.130">
    <property type="match status" value="1"/>
</dbReference>
<keyword evidence="3" id="KW-0597">Phosphoprotein</keyword>
<dbReference type="FunFam" id="3.30.565.10:FF:000006">
    <property type="entry name" value="Sensor histidine kinase WalK"/>
    <property type="match status" value="1"/>
</dbReference>
<keyword evidence="8" id="KW-0175">Coiled coil</keyword>
<evidence type="ECO:0000313" key="13">
    <source>
        <dbReference type="Proteomes" id="UP000252081"/>
    </source>
</evidence>